<evidence type="ECO:0000313" key="1">
    <source>
        <dbReference type="EMBL" id="CAK7349738.1"/>
    </source>
</evidence>
<dbReference type="AlphaFoldDB" id="A0AAV1SFC7"/>
<reference evidence="1 2" key="1">
    <citation type="submission" date="2024-01" db="EMBL/GenBank/DDBJ databases">
        <authorList>
            <person name="Waweru B."/>
        </authorList>
    </citation>
    <scope>NUCLEOTIDE SEQUENCE [LARGE SCALE GENOMIC DNA]</scope>
</reference>
<name>A0AAV1SFC7_9ROSI</name>
<gene>
    <name evidence="1" type="ORF">DCAF_LOCUS22458</name>
</gene>
<organism evidence="1 2">
    <name type="scientific">Dovyalis caffra</name>
    <dbReference type="NCBI Taxonomy" id="77055"/>
    <lineage>
        <taxon>Eukaryota</taxon>
        <taxon>Viridiplantae</taxon>
        <taxon>Streptophyta</taxon>
        <taxon>Embryophyta</taxon>
        <taxon>Tracheophyta</taxon>
        <taxon>Spermatophyta</taxon>
        <taxon>Magnoliopsida</taxon>
        <taxon>eudicotyledons</taxon>
        <taxon>Gunneridae</taxon>
        <taxon>Pentapetalae</taxon>
        <taxon>rosids</taxon>
        <taxon>fabids</taxon>
        <taxon>Malpighiales</taxon>
        <taxon>Salicaceae</taxon>
        <taxon>Flacourtieae</taxon>
        <taxon>Dovyalis</taxon>
    </lineage>
</organism>
<dbReference type="Proteomes" id="UP001314170">
    <property type="component" value="Unassembled WGS sequence"/>
</dbReference>
<accession>A0AAV1SFC7</accession>
<keyword evidence="2" id="KW-1185">Reference proteome</keyword>
<dbReference type="EMBL" id="CAWUPB010001176">
    <property type="protein sequence ID" value="CAK7349738.1"/>
    <property type="molecule type" value="Genomic_DNA"/>
</dbReference>
<comment type="caution">
    <text evidence="1">The sequence shown here is derived from an EMBL/GenBank/DDBJ whole genome shotgun (WGS) entry which is preliminary data.</text>
</comment>
<proteinExistence type="predicted"/>
<evidence type="ECO:0000313" key="2">
    <source>
        <dbReference type="Proteomes" id="UP001314170"/>
    </source>
</evidence>
<sequence length="122" mass="14288">MTRQFLEELYEVGDPKVDLLGEPFGKLDYYVFDPMKIIKLVIFFLLFARLFKPQPPSPKPLPCFMFQDTSPDYVYGKITRVTSNIGSLGEYCQMMMKQMLVDDFIGGLYREFLAMRQCQVEE</sequence>
<protein>
    <submittedName>
        <fullName evidence="1">Uncharacterized protein</fullName>
    </submittedName>
</protein>